<keyword evidence="5" id="KW-0677">Repeat</keyword>
<evidence type="ECO:0000256" key="10">
    <source>
        <dbReference type="ARBA" id="ARBA00023180"/>
    </source>
</evidence>
<comment type="subcellular location">
    <subcellularLocation>
        <location evidence="1">Membrane</location>
        <topology evidence="1">Single-pass membrane protein</topology>
    </subcellularLocation>
</comment>
<accession>A0A672H326</accession>
<keyword evidence="4" id="KW-0732">Signal</keyword>
<dbReference type="InterPro" id="IPR013783">
    <property type="entry name" value="Ig-like_fold"/>
</dbReference>
<feature type="domain" description="Ig-like" evidence="11">
    <location>
        <begin position="140"/>
        <end position="241"/>
    </location>
</feature>
<keyword evidence="13" id="KW-1185">Reference proteome</keyword>
<protein>
    <recommendedName>
        <fullName evidence="11">Ig-like domain-containing protein</fullName>
    </recommendedName>
</protein>
<dbReference type="PROSITE" id="PS50835">
    <property type="entry name" value="IG_LIKE"/>
    <property type="match status" value="2"/>
</dbReference>
<proteinExistence type="inferred from homology"/>
<dbReference type="Ensembl" id="ENSSFAT00005022440.1">
    <property type="protein sequence ID" value="ENSSFAP00005021524.1"/>
    <property type="gene ID" value="ENSSFAG00005011247.1"/>
</dbReference>
<dbReference type="InParanoid" id="A0A672H326"/>
<dbReference type="Pfam" id="PF08205">
    <property type="entry name" value="C2-set_2"/>
    <property type="match status" value="1"/>
</dbReference>
<dbReference type="PANTHER" id="PTHR23277">
    <property type="entry name" value="NECTIN-RELATED"/>
    <property type="match status" value="1"/>
</dbReference>
<keyword evidence="6" id="KW-0130">Cell adhesion</keyword>
<dbReference type="SMART" id="SM00406">
    <property type="entry name" value="IGv"/>
    <property type="match status" value="1"/>
</dbReference>
<dbReference type="GO" id="GO:0005912">
    <property type="term" value="C:adherens junction"/>
    <property type="evidence" value="ECO:0007669"/>
    <property type="project" value="TreeGrafter"/>
</dbReference>
<dbReference type="Proteomes" id="UP000472267">
    <property type="component" value="Chromosome 16"/>
</dbReference>
<evidence type="ECO:0000256" key="1">
    <source>
        <dbReference type="ARBA" id="ARBA00004167"/>
    </source>
</evidence>
<reference evidence="12" key="2">
    <citation type="submission" date="2025-08" db="UniProtKB">
        <authorList>
            <consortium name="Ensembl"/>
        </authorList>
    </citation>
    <scope>IDENTIFICATION</scope>
</reference>
<feature type="domain" description="Ig-like" evidence="11">
    <location>
        <begin position="31"/>
        <end position="125"/>
    </location>
</feature>
<evidence type="ECO:0000259" key="11">
    <source>
        <dbReference type="PROSITE" id="PS50835"/>
    </source>
</evidence>
<dbReference type="GO" id="GO:0007157">
    <property type="term" value="P:heterophilic cell-cell adhesion via plasma membrane cell adhesion molecules"/>
    <property type="evidence" value="ECO:0007669"/>
    <property type="project" value="TreeGrafter"/>
</dbReference>
<dbReference type="Gene3D" id="2.60.40.10">
    <property type="entry name" value="Immunoglobulins"/>
    <property type="match status" value="2"/>
</dbReference>
<dbReference type="InterPro" id="IPR013162">
    <property type="entry name" value="CD80_C2-set"/>
</dbReference>
<evidence type="ECO:0000256" key="5">
    <source>
        <dbReference type="ARBA" id="ARBA00022737"/>
    </source>
</evidence>
<dbReference type="Pfam" id="PF07686">
    <property type="entry name" value="V-set"/>
    <property type="match status" value="1"/>
</dbReference>
<reference evidence="12" key="3">
    <citation type="submission" date="2025-09" db="UniProtKB">
        <authorList>
            <consortium name="Ensembl"/>
        </authorList>
    </citation>
    <scope>IDENTIFICATION</scope>
</reference>
<sequence>MGASNYLRTNCKSHESQTGLCLCFSDVVVLPGVSVTGGDLTVVEGHDVTLPCKMTQEKRLTQISWKRKTRGMPGNPFFFTISEGNGQSFVDGPDPRISFIGHFAERNGTLQISNVSLNDEGSYTCIFSLFPSGIYSTEIPLGVEATSLNSTLLVLGNEEVLLATCTAAASRPAAQLRWITGALEKNLRETTSVTEHGNGTTTTVSSLFGVPRREISGHEVQCVVNSSALAEEHRESVFSVSASRTSLFKCVIESLCKGRTCFDPVNLFSLQTQCYLGHSQLLCCQRQKSPPGSSSTFVCSQQHFNVSTLLVTQTYLLLSSKNHFCLRNNILTKLLVQKGTNPFLG</sequence>
<dbReference type="InterPro" id="IPR003599">
    <property type="entry name" value="Ig_sub"/>
</dbReference>
<evidence type="ECO:0000256" key="9">
    <source>
        <dbReference type="ARBA" id="ARBA00023157"/>
    </source>
</evidence>
<keyword evidence="8" id="KW-0472">Membrane</keyword>
<dbReference type="InterPro" id="IPR013106">
    <property type="entry name" value="Ig_V-set"/>
</dbReference>
<evidence type="ECO:0000256" key="3">
    <source>
        <dbReference type="ARBA" id="ARBA00022692"/>
    </source>
</evidence>
<organism evidence="12 13">
    <name type="scientific">Salarias fasciatus</name>
    <name type="common">Jewelled blenny</name>
    <name type="synonym">Blennius fasciatus</name>
    <dbReference type="NCBI Taxonomy" id="181472"/>
    <lineage>
        <taxon>Eukaryota</taxon>
        <taxon>Metazoa</taxon>
        <taxon>Chordata</taxon>
        <taxon>Craniata</taxon>
        <taxon>Vertebrata</taxon>
        <taxon>Euteleostomi</taxon>
        <taxon>Actinopterygii</taxon>
        <taxon>Neopterygii</taxon>
        <taxon>Teleostei</taxon>
        <taxon>Neoteleostei</taxon>
        <taxon>Acanthomorphata</taxon>
        <taxon>Ovalentaria</taxon>
        <taxon>Blenniimorphae</taxon>
        <taxon>Blenniiformes</taxon>
        <taxon>Blennioidei</taxon>
        <taxon>Blenniidae</taxon>
        <taxon>Salariinae</taxon>
        <taxon>Salarias</taxon>
    </lineage>
</organism>
<dbReference type="GO" id="GO:0007156">
    <property type="term" value="P:homophilic cell adhesion via plasma membrane adhesion molecules"/>
    <property type="evidence" value="ECO:0007669"/>
    <property type="project" value="TreeGrafter"/>
</dbReference>
<dbReference type="PANTHER" id="PTHR23277:SF106">
    <property type="entry name" value="NECTIN-1 ISOFORM X1-RELATED"/>
    <property type="match status" value="1"/>
</dbReference>
<evidence type="ECO:0000256" key="8">
    <source>
        <dbReference type="ARBA" id="ARBA00023136"/>
    </source>
</evidence>
<dbReference type="InterPro" id="IPR007110">
    <property type="entry name" value="Ig-like_dom"/>
</dbReference>
<comment type="similarity">
    <text evidence="2">Belongs to the nectin family.</text>
</comment>
<dbReference type="InterPro" id="IPR036179">
    <property type="entry name" value="Ig-like_dom_sf"/>
</dbReference>
<evidence type="ECO:0000256" key="7">
    <source>
        <dbReference type="ARBA" id="ARBA00022989"/>
    </source>
</evidence>
<evidence type="ECO:0000256" key="4">
    <source>
        <dbReference type="ARBA" id="ARBA00022729"/>
    </source>
</evidence>
<dbReference type="SMART" id="SM00409">
    <property type="entry name" value="IG"/>
    <property type="match status" value="1"/>
</dbReference>
<evidence type="ECO:0000256" key="2">
    <source>
        <dbReference type="ARBA" id="ARBA00007810"/>
    </source>
</evidence>
<dbReference type="SUPFAM" id="SSF48726">
    <property type="entry name" value="Immunoglobulin"/>
    <property type="match status" value="2"/>
</dbReference>
<keyword evidence="3" id="KW-0812">Transmembrane</keyword>
<dbReference type="GO" id="GO:0016020">
    <property type="term" value="C:membrane"/>
    <property type="evidence" value="ECO:0007669"/>
    <property type="project" value="UniProtKB-SubCell"/>
</dbReference>
<reference evidence="12" key="1">
    <citation type="submission" date="2019-06" db="EMBL/GenBank/DDBJ databases">
        <authorList>
            <consortium name="Wellcome Sanger Institute Data Sharing"/>
        </authorList>
    </citation>
    <scope>NUCLEOTIDE SEQUENCE [LARGE SCALE GENOMIC DNA]</scope>
</reference>
<keyword evidence="9" id="KW-1015">Disulfide bond</keyword>
<dbReference type="InterPro" id="IPR051427">
    <property type="entry name" value="Nectin/Nectin-like"/>
</dbReference>
<dbReference type="AlphaFoldDB" id="A0A672H326"/>
<keyword evidence="10" id="KW-0325">Glycoprotein</keyword>
<evidence type="ECO:0000256" key="6">
    <source>
        <dbReference type="ARBA" id="ARBA00022889"/>
    </source>
</evidence>
<keyword evidence="7" id="KW-1133">Transmembrane helix</keyword>
<evidence type="ECO:0000313" key="13">
    <source>
        <dbReference type="Proteomes" id="UP000472267"/>
    </source>
</evidence>
<name>A0A672H326_SALFA</name>
<evidence type="ECO:0000313" key="12">
    <source>
        <dbReference type="Ensembl" id="ENSSFAP00005021524.1"/>
    </source>
</evidence>